<reference evidence="11 12" key="1">
    <citation type="submission" date="2015-03" db="EMBL/GenBank/DDBJ databases">
        <authorList>
            <person name="Morales-Cruz A."/>
            <person name="Amrine K.C."/>
            <person name="Cantu D."/>
        </authorList>
    </citation>
    <scope>NUCLEOTIDE SEQUENCE [LARGE SCALE GENOMIC DNA]</scope>
    <source>
        <strain evidence="11">DS831</strain>
    </source>
</reference>
<feature type="compositionally biased region" description="Polar residues" evidence="8">
    <location>
        <begin position="144"/>
        <end position="160"/>
    </location>
</feature>
<dbReference type="CDD" id="cd07229">
    <property type="entry name" value="Pat_TGL3_like"/>
    <property type="match status" value="1"/>
</dbReference>
<dbReference type="Gene3D" id="4.10.240.10">
    <property type="entry name" value="Zn(2)-C6 fungal-type DNA-binding domain"/>
    <property type="match status" value="1"/>
</dbReference>
<dbReference type="InterPro" id="IPR036864">
    <property type="entry name" value="Zn2-C6_fun-type_DNA-bd_sf"/>
</dbReference>
<dbReference type="InterPro" id="IPR001138">
    <property type="entry name" value="Zn2Cys6_DnaBD"/>
</dbReference>
<keyword evidence="6" id="KW-0539">Nucleus</keyword>
<reference evidence="11 12" key="2">
    <citation type="submission" date="2015-05" db="EMBL/GenBank/DDBJ databases">
        <title>Distinctive expansion of gene families associated with plant cell wall degradation and secondary metabolism in the genomes of grapevine trunk pathogens.</title>
        <authorList>
            <person name="Lawrence D.P."/>
            <person name="Travadon R."/>
            <person name="Rolshausen P.E."/>
            <person name="Baumgartner K."/>
        </authorList>
    </citation>
    <scope>NUCLEOTIDE SEQUENCE [LARGE SCALE GENOMIC DNA]</scope>
    <source>
        <strain evidence="11">DS831</strain>
    </source>
</reference>
<evidence type="ECO:0000256" key="8">
    <source>
        <dbReference type="SAM" id="MobiDB-lite"/>
    </source>
</evidence>
<dbReference type="InterPro" id="IPR007219">
    <property type="entry name" value="XnlR_reg_dom"/>
</dbReference>
<comment type="caution">
    <text evidence="11">The sequence shown here is derived from an EMBL/GenBank/DDBJ whole genome shotgun (WGS) entry which is preliminary data.</text>
</comment>
<dbReference type="GO" id="GO:0006351">
    <property type="term" value="P:DNA-templated transcription"/>
    <property type="evidence" value="ECO:0007669"/>
    <property type="project" value="InterPro"/>
</dbReference>
<evidence type="ECO:0000256" key="4">
    <source>
        <dbReference type="ARBA" id="ARBA00023098"/>
    </source>
</evidence>
<feature type="compositionally biased region" description="Polar residues" evidence="8">
    <location>
        <begin position="1"/>
        <end position="15"/>
    </location>
</feature>
<keyword evidence="5" id="KW-0804">Transcription</keyword>
<dbReference type="Pfam" id="PF04082">
    <property type="entry name" value="Fungal_trans"/>
    <property type="match status" value="1"/>
</dbReference>
<evidence type="ECO:0000313" key="11">
    <source>
        <dbReference type="EMBL" id="KKY18475.1"/>
    </source>
</evidence>
<feature type="region of interest" description="Disordered" evidence="8">
    <location>
        <begin position="1"/>
        <end position="42"/>
    </location>
</feature>
<dbReference type="InterPro" id="IPR002641">
    <property type="entry name" value="PNPLA_dom"/>
</dbReference>
<keyword evidence="2" id="KW-0479">Metal-binding</keyword>
<evidence type="ECO:0000259" key="10">
    <source>
        <dbReference type="PROSITE" id="PS51635"/>
    </source>
</evidence>
<dbReference type="InterPro" id="IPR051127">
    <property type="entry name" value="Fungal_SecMet_Regulators"/>
</dbReference>
<keyword evidence="3" id="KW-0805">Transcription regulation</keyword>
<feature type="domain" description="PNPLA" evidence="10">
    <location>
        <begin position="916"/>
        <end position="1111"/>
    </location>
</feature>
<gene>
    <name evidence="11" type="ORF">UCDDS831_g05949</name>
</gene>
<dbReference type="SUPFAM" id="SSF57701">
    <property type="entry name" value="Zn2/Cys6 DNA-binding domain"/>
    <property type="match status" value="1"/>
</dbReference>
<accession>A0A0G2GNS6</accession>
<dbReference type="InterPro" id="IPR016035">
    <property type="entry name" value="Acyl_Trfase/lysoPLipase"/>
</dbReference>
<dbReference type="SMART" id="SM00906">
    <property type="entry name" value="Fungal_trans"/>
    <property type="match status" value="1"/>
</dbReference>
<dbReference type="CDD" id="cd00067">
    <property type="entry name" value="GAL4"/>
    <property type="match status" value="1"/>
</dbReference>
<evidence type="ECO:0000259" key="9">
    <source>
        <dbReference type="PROSITE" id="PS50048"/>
    </source>
</evidence>
<evidence type="ECO:0000256" key="2">
    <source>
        <dbReference type="ARBA" id="ARBA00022723"/>
    </source>
</evidence>
<feature type="domain" description="Zn(2)-C6 fungal-type" evidence="9">
    <location>
        <begin position="50"/>
        <end position="79"/>
    </location>
</feature>
<name>A0A0G2GNS6_9PEZI</name>
<dbReference type="GO" id="GO:0004806">
    <property type="term" value="F:triacylglycerol lipase activity"/>
    <property type="evidence" value="ECO:0007669"/>
    <property type="project" value="InterPro"/>
</dbReference>
<proteinExistence type="predicted"/>
<dbReference type="PANTHER" id="PTHR47424:SF5">
    <property type="entry name" value="ZN(II)2CYS6 TRANSCRIPTION FACTOR (EUROFUNG)"/>
    <property type="match status" value="1"/>
</dbReference>
<feature type="region of interest" description="Disordered" evidence="8">
    <location>
        <begin position="712"/>
        <end position="731"/>
    </location>
</feature>
<dbReference type="Pfam" id="PF00172">
    <property type="entry name" value="Zn_clus"/>
    <property type="match status" value="1"/>
</dbReference>
<evidence type="ECO:0000256" key="3">
    <source>
        <dbReference type="ARBA" id="ARBA00023015"/>
    </source>
</evidence>
<dbReference type="GO" id="GO:0000435">
    <property type="term" value="P:positive regulation of transcription from RNA polymerase II promoter by galactose"/>
    <property type="evidence" value="ECO:0007669"/>
    <property type="project" value="TreeGrafter"/>
</dbReference>
<dbReference type="InterPro" id="IPR021771">
    <property type="entry name" value="Triacylglycerol_lipase_N"/>
</dbReference>
<sequence>MSTNGAPSASPNRDGSTPDAPSGSKRKNPDGSDAHPTQQRAKRNRYISIACNECKRRKIKCNGQTPCQRCGNLQLECAYAPNCCNNFKDSDEFKRMDAHIQALQDQVDTLFNNLNSLRNHVDASVLGSTASPFPDNQYARSVSISQASAQGPPNNGRANKQPQQQPQQPKHPRFHGPTSNAFNLGVAKANLQSIGITATDENADEGAFTQDATPLDSPRLAPLAPPPSQHTNKPVLHTTKDPMWAINKDEAIRLCHVWHEEMGLMYPVLDIEATIRHATLLYTFMEAAHRTRLVEVSFPGADSISDDQTIILKLVLGTALILEGSGKSELGTAMFQSIRANIEAVLLAPVNVRGIKMLTLTGMYHFHRDEEDTAWRIIGLAARLCMELGLHRRETYSTIFIEEDERAAAIRLFWSVYVLDRRWSFGTGMPFAFEDTDIDPNVPKPDDATPYLNCMVTYSNIGSRVWKSVAHSDNAPISKEEIGFLDYQIIQWHRSIPPALKYIHPSSSNPQDQQPVTRSIHRFRILLYLRANQMRILIYRPVLHTTSSILEDITAAQTVVDVAKDTINVLTHTNQTTDIYRSHQVMFNYFLISALAVLLLAVSHAPAQFSECCRDEFYMALDLVRGLSANSYVSKRLWRTIKVLKEVGPKLGLNLRGVSHAAVDAADPHSSAAVAMAGLAGHPVDENFLFGNNGGSRATNANKPNLSLLAMSQSHQKHHHHQHPPQPSANQPPTTFFRLLKAIFRVFLEVAFFWQLRLYAWWRAKSPRDALLETLADARIFEEWEASAYQLDEVLGYDLWRQNPTSKYYDYRLIYERLQAIIEAREEDDILGLVNLLRSGLVRNLGNITAPRLFNRAYAGTKLLIEDYITQVALAIEYVTTYPTTPGTSNHDFGLTNQAKLDVLHDTRQAFGRSALVLQGGAIFGLCHLGVVKALHLRGLLPRIIAGTATGALIAALVCVHTEDEVLEFLTGDGIDVTAFARNKIGDREKQEVWETYLQEGSWWGATLLRRLIRLVREGYLLDARALEECVRTNVGDMTFDEAYAKTKRVLNITVSTTSGGVPNLLNYLTAPNVLIWSAAIASNASSSTAAHPVVLLCKDETGRVVPWASAQEATFRPWTHAQYSQSPNDRESPLHRIAELFNVNHFIVSQARPYIAPFLRSDLHHPNPRQDGKWRFSMPILRLVVLEVQHRLNQLDSVGLLPPGIRRFLLDENVPGASLTLVPELTPRDFWRLLEYPTRESLEYWILRGERSVWPAVGALKVRCAIEVELDRGYQLVRRRKPMDVVQGHGPVVAGAPAARPPTERL</sequence>
<dbReference type="Proteomes" id="UP000034182">
    <property type="component" value="Unassembled WGS sequence"/>
</dbReference>
<dbReference type="GO" id="GO:0008270">
    <property type="term" value="F:zinc ion binding"/>
    <property type="evidence" value="ECO:0007669"/>
    <property type="project" value="InterPro"/>
</dbReference>
<evidence type="ECO:0000256" key="5">
    <source>
        <dbReference type="ARBA" id="ARBA00023163"/>
    </source>
</evidence>
<dbReference type="GO" id="GO:0005634">
    <property type="term" value="C:nucleus"/>
    <property type="evidence" value="ECO:0007669"/>
    <property type="project" value="TreeGrafter"/>
</dbReference>
<evidence type="ECO:0000256" key="1">
    <source>
        <dbReference type="ARBA" id="ARBA00002682"/>
    </source>
</evidence>
<dbReference type="Gene3D" id="3.40.1090.10">
    <property type="entry name" value="Cytosolic phospholipase A2 catalytic domain"/>
    <property type="match status" value="1"/>
</dbReference>
<evidence type="ECO:0000256" key="7">
    <source>
        <dbReference type="PROSITE-ProRule" id="PRU01161"/>
    </source>
</evidence>
<dbReference type="PROSITE" id="PS50048">
    <property type="entry name" value="ZN2_CY6_FUNGAL_2"/>
    <property type="match status" value="1"/>
</dbReference>
<evidence type="ECO:0000256" key="6">
    <source>
        <dbReference type="ARBA" id="ARBA00023242"/>
    </source>
</evidence>
<dbReference type="PROSITE" id="PS51635">
    <property type="entry name" value="PNPLA"/>
    <property type="match status" value="1"/>
</dbReference>
<organism evidence="11 12">
    <name type="scientific">Diplodia seriata</name>
    <dbReference type="NCBI Taxonomy" id="420778"/>
    <lineage>
        <taxon>Eukaryota</taxon>
        <taxon>Fungi</taxon>
        <taxon>Dikarya</taxon>
        <taxon>Ascomycota</taxon>
        <taxon>Pezizomycotina</taxon>
        <taxon>Dothideomycetes</taxon>
        <taxon>Dothideomycetes incertae sedis</taxon>
        <taxon>Botryosphaeriales</taxon>
        <taxon>Botryosphaeriaceae</taxon>
        <taxon>Diplodia</taxon>
    </lineage>
</organism>
<dbReference type="GO" id="GO:0000978">
    <property type="term" value="F:RNA polymerase II cis-regulatory region sequence-specific DNA binding"/>
    <property type="evidence" value="ECO:0007669"/>
    <property type="project" value="TreeGrafter"/>
</dbReference>
<evidence type="ECO:0000313" key="12">
    <source>
        <dbReference type="Proteomes" id="UP000034182"/>
    </source>
</evidence>
<dbReference type="PANTHER" id="PTHR47424">
    <property type="entry name" value="REGULATORY PROTEIN GAL4"/>
    <property type="match status" value="1"/>
</dbReference>
<feature type="region of interest" description="Disordered" evidence="8">
    <location>
        <begin position="144"/>
        <end position="181"/>
    </location>
</feature>
<dbReference type="CDD" id="cd12148">
    <property type="entry name" value="fungal_TF_MHR"/>
    <property type="match status" value="1"/>
</dbReference>
<dbReference type="Pfam" id="PF01734">
    <property type="entry name" value="Patatin"/>
    <property type="match status" value="1"/>
</dbReference>
<dbReference type="SUPFAM" id="SSF52151">
    <property type="entry name" value="FabD/lysophospholipase-like"/>
    <property type="match status" value="1"/>
</dbReference>
<dbReference type="GO" id="GO:0000981">
    <property type="term" value="F:DNA-binding transcription factor activity, RNA polymerase II-specific"/>
    <property type="evidence" value="ECO:0007669"/>
    <property type="project" value="InterPro"/>
</dbReference>
<dbReference type="SMART" id="SM00066">
    <property type="entry name" value="GAL4"/>
    <property type="match status" value="1"/>
</dbReference>
<protein>
    <submittedName>
        <fullName evidence="11">Putative fungal specific transcription factor</fullName>
    </submittedName>
</protein>
<dbReference type="GO" id="GO:0006641">
    <property type="term" value="P:triglyceride metabolic process"/>
    <property type="evidence" value="ECO:0007669"/>
    <property type="project" value="UniProtKB-ARBA"/>
</dbReference>
<dbReference type="EMBL" id="LAQI01000125">
    <property type="protein sequence ID" value="KKY18475.1"/>
    <property type="molecule type" value="Genomic_DNA"/>
</dbReference>
<keyword evidence="4" id="KW-0443">Lipid metabolism</keyword>
<comment type="caution">
    <text evidence="7">Lacks conserved residue(s) required for the propagation of feature annotation.</text>
</comment>
<comment type="function">
    <text evidence="1">Probable lipid hydrolase.</text>
</comment>
<dbReference type="PROSITE" id="PS00463">
    <property type="entry name" value="ZN2_CY6_FUNGAL_1"/>
    <property type="match status" value="1"/>
</dbReference>
<dbReference type="Pfam" id="PF11815">
    <property type="entry name" value="DUF3336"/>
    <property type="match status" value="1"/>
</dbReference>